<dbReference type="SUPFAM" id="SSF160240">
    <property type="entry name" value="Cation efflux protein cytoplasmic domain-like"/>
    <property type="match status" value="1"/>
</dbReference>
<evidence type="ECO:0000313" key="10">
    <source>
        <dbReference type="Proteomes" id="UP001497600"/>
    </source>
</evidence>
<dbReference type="Pfam" id="PF01545">
    <property type="entry name" value="Cation_efflux"/>
    <property type="match status" value="1"/>
</dbReference>
<dbReference type="Gene3D" id="3.30.70.1350">
    <property type="entry name" value="Cation efflux protein, cytoplasmic domain"/>
    <property type="match status" value="1"/>
</dbReference>
<accession>A0ABP0EKK3</accession>
<feature type="transmembrane region" description="Helical" evidence="7">
    <location>
        <begin position="303"/>
        <end position="327"/>
    </location>
</feature>
<name>A0ABP0EKK3_9ASCO</name>
<evidence type="ECO:0000256" key="5">
    <source>
        <dbReference type="ARBA" id="ARBA00023136"/>
    </source>
</evidence>
<feature type="transmembrane region" description="Helical" evidence="7">
    <location>
        <begin position="415"/>
        <end position="436"/>
    </location>
</feature>
<sequence>MMKESDDDSSSEERPLTLPSKLHSLQGQKMQRESSTTAPLTHQTLSNMQRNGGARQVEEYSPEPSTATAARGYRRMSQNRQSFSDSNQYLQQSQQLQQPLLHRLFSSHYVSVTNPGNSDQHHSITQSTSSLHLSQPSTRHSISDAEQGTEDEESQHRASILNNMRPVKLIGSYKPVATWSDLHHDTKNIKDKKLRKFYDNQNALLERFQEIDNFLDAGKIHFNMLSNYQANSDQAALKANGKLNGNSNSLDPTEPLLGSNLVQNDSYNSINSKTSRHNVVPGDVENEGAQFLGYNHEEDSQDVLIAILVNFFINFILLIGKLIVTIMTNSMSVVASLVDSLLDFLSTFIIYIANRLSNTKSWKSEHAYPVGRSRLEPLGILVFSIIIIISFVQVGQESFKRLIFSTPESRIPVQIGFSAMAIMILTIGSKIGCWIWCSSSKSSSVQALAQDAMTDIVFNTVSLLMPTIGYYFDIWWLDSAGALVLSIYIVISWSMTGFEHIDNLTGAVADPLDYQVILYLAYRFAESIKQITALKVYHVGDNLNVEIDLVFADEEFDLSIRDCHDIAEALQYAIETLPMVERAFVHIDYMEGNFKGHLH</sequence>
<protein>
    <recommendedName>
        <fullName evidence="8">Cation efflux protein transmembrane domain-containing protein</fullName>
    </recommendedName>
</protein>
<dbReference type="PANTHER" id="PTHR43840:SF4">
    <property type="entry name" value="CDF DIVALENT METAL CATION TRANSPORTER (EUROFUNG)"/>
    <property type="match status" value="1"/>
</dbReference>
<dbReference type="EMBL" id="OZ004260">
    <property type="protein sequence ID" value="CAK7921346.1"/>
    <property type="molecule type" value="Genomic_DNA"/>
</dbReference>
<dbReference type="InterPro" id="IPR058533">
    <property type="entry name" value="Cation_efflux_TM"/>
</dbReference>
<dbReference type="Proteomes" id="UP001497600">
    <property type="component" value="Chromosome H"/>
</dbReference>
<feature type="compositionally biased region" description="Polar residues" evidence="6">
    <location>
        <begin position="76"/>
        <end position="87"/>
    </location>
</feature>
<keyword evidence="4 7" id="KW-1133">Transmembrane helix</keyword>
<evidence type="ECO:0000256" key="2">
    <source>
        <dbReference type="ARBA" id="ARBA00022448"/>
    </source>
</evidence>
<reference evidence="9 10" key="1">
    <citation type="submission" date="2024-01" db="EMBL/GenBank/DDBJ databases">
        <authorList>
            <consortium name="Genoscope - CEA"/>
            <person name="William W."/>
        </authorList>
    </citation>
    <scope>NUCLEOTIDE SEQUENCE [LARGE SCALE GENOMIC DNA]</scope>
    <source>
        <strain evidence="9 10">29B2s-10</strain>
    </source>
</reference>
<dbReference type="InterPro" id="IPR036837">
    <property type="entry name" value="Cation_efflux_CTD_sf"/>
</dbReference>
<feature type="compositionally biased region" description="Polar residues" evidence="6">
    <location>
        <begin position="23"/>
        <end position="50"/>
    </location>
</feature>
<feature type="compositionally biased region" description="Acidic residues" evidence="6">
    <location>
        <begin position="1"/>
        <end position="10"/>
    </location>
</feature>
<gene>
    <name evidence="9" type="ORF">CAAN4_H13080</name>
</gene>
<evidence type="ECO:0000256" key="7">
    <source>
        <dbReference type="SAM" id="Phobius"/>
    </source>
</evidence>
<dbReference type="InterPro" id="IPR050291">
    <property type="entry name" value="CDF_Transporter"/>
</dbReference>
<keyword evidence="10" id="KW-1185">Reference proteome</keyword>
<proteinExistence type="predicted"/>
<keyword evidence="2" id="KW-0813">Transport</keyword>
<keyword evidence="5 7" id="KW-0472">Membrane</keyword>
<feature type="region of interest" description="Disordered" evidence="6">
    <location>
        <begin position="112"/>
        <end position="157"/>
    </location>
</feature>
<comment type="subcellular location">
    <subcellularLocation>
        <location evidence="1">Membrane</location>
        <topology evidence="1">Multi-pass membrane protein</topology>
    </subcellularLocation>
</comment>
<evidence type="ECO:0000256" key="4">
    <source>
        <dbReference type="ARBA" id="ARBA00022989"/>
    </source>
</evidence>
<feature type="transmembrane region" description="Helical" evidence="7">
    <location>
        <begin position="333"/>
        <end position="354"/>
    </location>
</feature>
<feature type="region of interest" description="Disordered" evidence="6">
    <location>
        <begin position="1"/>
        <end position="95"/>
    </location>
</feature>
<feature type="compositionally biased region" description="Polar residues" evidence="6">
    <location>
        <begin position="112"/>
        <end position="146"/>
    </location>
</feature>
<feature type="domain" description="Cation efflux protein transmembrane" evidence="8">
    <location>
        <begin position="307"/>
        <end position="500"/>
    </location>
</feature>
<dbReference type="Gene3D" id="1.20.1510.10">
    <property type="entry name" value="Cation efflux protein transmembrane domain"/>
    <property type="match status" value="1"/>
</dbReference>
<evidence type="ECO:0000256" key="1">
    <source>
        <dbReference type="ARBA" id="ARBA00004141"/>
    </source>
</evidence>
<dbReference type="PANTHER" id="PTHR43840">
    <property type="entry name" value="MITOCHONDRIAL METAL TRANSPORTER 1-RELATED"/>
    <property type="match status" value="1"/>
</dbReference>
<feature type="transmembrane region" description="Helical" evidence="7">
    <location>
        <begin position="375"/>
        <end position="395"/>
    </location>
</feature>
<evidence type="ECO:0000256" key="6">
    <source>
        <dbReference type="SAM" id="MobiDB-lite"/>
    </source>
</evidence>
<dbReference type="SUPFAM" id="SSF161111">
    <property type="entry name" value="Cation efflux protein transmembrane domain-like"/>
    <property type="match status" value="1"/>
</dbReference>
<organism evidence="9 10">
    <name type="scientific">[Candida] anglica</name>
    <dbReference type="NCBI Taxonomy" id="148631"/>
    <lineage>
        <taxon>Eukaryota</taxon>
        <taxon>Fungi</taxon>
        <taxon>Dikarya</taxon>
        <taxon>Ascomycota</taxon>
        <taxon>Saccharomycotina</taxon>
        <taxon>Pichiomycetes</taxon>
        <taxon>Debaryomycetaceae</taxon>
        <taxon>Kurtzmaniella</taxon>
    </lineage>
</organism>
<evidence type="ECO:0000256" key="3">
    <source>
        <dbReference type="ARBA" id="ARBA00022692"/>
    </source>
</evidence>
<feature type="transmembrane region" description="Helical" evidence="7">
    <location>
        <begin position="474"/>
        <end position="491"/>
    </location>
</feature>
<evidence type="ECO:0000313" key="9">
    <source>
        <dbReference type="EMBL" id="CAK7921346.1"/>
    </source>
</evidence>
<dbReference type="InterPro" id="IPR027469">
    <property type="entry name" value="Cation_efflux_TMD_sf"/>
</dbReference>
<keyword evidence="3 7" id="KW-0812">Transmembrane</keyword>
<dbReference type="NCBIfam" id="TIGR01297">
    <property type="entry name" value="CDF"/>
    <property type="match status" value="1"/>
</dbReference>
<dbReference type="InterPro" id="IPR002524">
    <property type="entry name" value="Cation_efflux"/>
</dbReference>
<evidence type="ECO:0000259" key="8">
    <source>
        <dbReference type="Pfam" id="PF01545"/>
    </source>
</evidence>